<evidence type="ECO:0000256" key="4">
    <source>
        <dbReference type="HAMAP-Rule" id="MF_01341"/>
    </source>
</evidence>
<keyword evidence="4" id="KW-0694">RNA-binding</keyword>
<evidence type="ECO:0000313" key="8">
    <source>
        <dbReference type="EMBL" id="PIR08504.1"/>
    </source>
</evidence>
<evidence type="ECO:0000256" key="5">
    <source>
        <dbReference type="RuleBase" id="RU003888"/>
    </source>
</evidence>
<comment type="subunit">
    <text evidence="4">Part of the 50S ribosomal subunit.</text>
</comment>
<dbReference type="GO" id="GO:0015934">
    <property type="term" value="C:large ribosomal subunit"/>
    <property type="evidence" value="ECO:0007669"/>
    <property type="project" value="InterPro"/>
</dbReference>
<dbReference type="Proteomes" id="UP000230707">
    <property type="component" value="Unassembled WGS sequence"/>
</dbReference>
<dbReference type="Pfam" id="PF00828">
    <property type="entry name" value="Ribosomal_L27A"/>
    <property type="match status" value="1"/>
</dbReference>
<feature type="compositionally biased region" description="Basic residues" evidence="6">
    <location>
        <begin position="13"/>
        <end position="25"/>
    </location>
</feature>
<comment type="function">
    <text evidence="4">Binds to the 23S rRNA.</text>
</comment>
<dbReference type="GO" id="GO:0003735">
    <property type="term" value="F:structural constituent of ribosome"/>
    <property type="evidence" value="ECO:0007669"/>
    <property type="project" value="InterPro"/>
</dbReference>
<dbReference type="AlphaFoldDB" id="A0A2H0NHY1"/>
<evidence type="ECO:0000256" key="6">
    <source>
        <dbReference type="SAM" id="MobiDB-lite"/>
    </source>
</evidence>
<dbReference type="PANTHER" id="PTHR12934:SF11">
    <property type="entry name" value="LARGE RIBOSOMAL SUBUNIT PROTEIN UL15M"/>
    <property type="match status" value="1"/>
</dbReference>
<comment type="similarity">
    <text evidence="1 4 5">Belongs to the universal ribosomal protein uL15 family.</text>
</comment>
<evidence type="ECO:0000256" key="1">
    <source>
        <dbReference type="ARBA" id="ARBA00007320"/>
    </source>
</evidence>
<keyword evidence="2 4" id="KW-0689">Ribosomal protein</keyword>
<reference evidence="8 9" key="1">
    <citation type="submission" date="2017-09" db="EMBL/GenBank/DDBJ databases">
        <title>Depth-based differentiation of microbial function through sediment-hosted aquifers and enrichment of novel symbionts in the deep terrestrial subsurface.</title>
        <authorList>
            <person name="Probst A.J."/>
            <person name="Ladd B."/>
            <person name="Jarett J.K."/>
            <person name="Geller-Mcgrath D.E."/>
            <person name="Sieber C.M."/>
            <person name="Emerson J.B."/>
            <person name="Anantharaman K."/>
            <person name="Thomas B.C."/>
            <person name="Malmstrom R."/>
            <person name="Stieglmeier M."/>
            <person name="Klingl A."/>
            <person name="Woyke T."/>
            <person name="Ryan C.M."/>
            <person name="Banfield J.F."/>
        </authorList>
    </citation>
    <scope>NUCLEOTIDE SEQUENCE [LARGE SCALE GENOMIC DNA]</scope>
    <source>
        <strain evidence="8">CG11_big_fil_rev_8_21_14_0_20_37_11</strain>
    </source>
</reference>
<dbReference type="InterPro" id="IPR036227">
    <property type="entry name" value="Ribosomal_uL15/eL18_sf"/>
</dbReference>
<comment type="caution">
    <text evidence="8">The sequence shown here is derived from an EMBL/GenBank/DDBJ whole genome shotgun (WGS) entry which is preliminary data.</text>
</comment>
<name>A0A2H0NHY1_9BACT</name>
<dbReference type="GO" id="GO:0019843">
    <property type="term" value="F:rRNA binding"/>
    <property type="evidence" value="ECO:0007669"/>
    <property type="project" value="UniProtKB-UniRule"/>
</dbReference>
<evidence type="ECO:0000256" key="2">
    <source>
        <dbReference type="ARBA" id="ARBA00022980"/>
    </source>
</evidence>
<accession>A0A2H0NHY1</accession>
<dbReference type="EMBL" id="PCWS01000062">
    <property type="protein sequence ID" value="PIR08504.1"/>
    <property type="molecule type" value="Genomic_DNA"/>
</dbReference>
<dbReference type="PANTHER" id="PTHR12934">
    <property type="entry name" value="50S RIBOSOMAL PROTEIN L15"/>
    <property type="match status" value="1"/>
</dbReference>
<evidence type="ECO:0000256" key="3">
    <source>
        <dbReference type="ARBA" id="ARBA00023274"/>
    </source>
</evidence>
<dbReference type="NCBIfam" id="TIGR01071">
    <property type="entry name" value="rplO_bact"/>
    <property type="match status" value="1"/>
</dbReference>
<dbReference type="SUPFAM" id="SSF52080">
    <property type="entry name" value="Ribosomal proteins L15p and L18e"/>
    <property type="match status" value="1"/>
</dbReference>
<proteinExistence type="inferred from homology"/>
<dbReference type="Gene3D" id="3.100.10.10">
    <property type="match status" value="1"/>
</dbReference>
<dbReference type="InterPro" id="IPR005749">
    <property type="entry name" value="Ribosomal_uL15_bac-type"/>
</dbReference>
<sequence>MIKINNLPKITKKANKRIGRGHGSGKVKTSGRGTKGQKSRGSISKRLGFAGASLIKRLPLYRGKYRNKPIRKKALVVNLKYLNHLPKNTIVDIGVLDKFHIIDGSDAKKYGVKILGDGEITVPLTIKISCSKGAVKKIEKAGGKVVAE</sequence>
<protein>
    <recommendedName>
        <fullName evidence="4">Large ribosomal subunit protein uL15</fullName>
    </recommendedName>
</protein>
<dbReference type="InterPro" id="IPR021131">
    <property type="entry name" value="Ribosomal_uL15/eL18"/>
</dbReference>
<evidence type="ECO:0000259" key="7">
    <source>
        <dbReference type="Pfam" id="PF00828"/>
    </source>
</evidence>
<dbReference type="HAMAP" id="MF_01341">
    <property type="entry name" value="Ribosomal_uL15"/>
    <property type="match status" value="1"/>
</dbReference>
<dbReference type="GO" id="GO:0006412">
    <property type="term" value="P:translation"/>
    <property type="evidence" value="ECO:0007669"/>
    <property type="project" value="UniProtKB-UniRule"/>
</dbReference>
<keyword evidence="4" id="KW-0699">rRNA-binding</keyword>
<keyword evidence="3 4" id="KW-0687">Ribonucleoprotein</keyword>
<feature type="domain" description="Large ribosomal subunit protein uL15/eL18" evidence="7">
    <location>
        <begin position="76"/>
        <end position="146"/>
    </location>
</feature>
<organism evidence="8 9">
    <name type="scientific">Candidatus Gottesmanbacteria bacterium CG11_big_fil_rev_8_21_14_0_20_37_11</name>
    <dbReference type="NCBI Taxonomy" id="1974575"/>
    <lineage>
        <taxon>Bacteria</taxon>
        <taxon>Candidatus Gottesmaniibacteriota</taxon>
    </lineage>
</organism>
<gene>
    <name evidence="4 8" type="primary">rplO</name>
    <name evidence="8" type="ORF">COV53_02715</name>
</gene>
<dbReference type="PROSITE" id="PS00475">
    <property type="entry name" value="RIBOSOMAL_L15"/>
    <property type="match status" value="1"/>
</dbReference>
<evidence type="ECO:0000313" key="9">
    <source>
        <dbReference type="Proteomes" id="UP000230707"/>
    </source>
</evidence>
<dbReference type="InterPro" id="IPR001196">
    <property type="entry name" value="Ribosomal_uL15_CS"/>
</dbReference>
<dbReference type="InterPro" id="IPR030878">
    <property type="entry name" value="Ribosomal_uL15"/>
</dbReference>
<feature type="region of interest" description="Disordered" evidence="6">
    <location>
        <begin position="13"/>
        <end position="42"/>
    </location>
</feature>